<gene>
    <name evidence="1" type="ORF">JAO75_08275</name>
</gene>
<sequence length="229" mass="25767">MTSITVPWTFSTRNLPDDDGRVYGFGITTPHETVLDITRATYAISLLHRAAENLGIDILHRCVLSSLATIDILRAMGVRSALKSFRCGHDVFSAERRQRSITGCITAHNKPDRINAHIVVRWGSDFILDPTLGQLRKPWNDVATAGVVPVLAPTVESVLDANYFHARRYAFALTDEGCEISYFELPKLVEHSTRLWRHEPDARPERRAPLVKEAVRLMRLAPKMGQEVV</sequence>
<dbReference type="EMBL" id="JAELXT010000006">
    <property type="protein sequence ID" value="MBJ6125406.1"/>
    <property type="molecule type" value="Genomic_DNA"/>
</dbReference>
<organism evidence="1 2">
    <name type="scientific">Microvirga splendida</name>
    <dbReference type="NCBI Taxonomy" id="2795727"/>
    <lineage>
        <taxon>Bacteria</taxon>
        <taxon>Pseudomonadati</taxon>
        <taxon>Pseudomonadota</taxon>
        <taxon>Alphaproteobacteria</taxon>
        <taxon>Hyphomicrobiales</taxon>
        <taxon>Methylobacteriaceae</taxon>
        <taxon>Microvirga</taxon>
    </lineage>
</organism>
<reference evidence="2" key="1">
    <citation type="submission" date="2020-12" db="EMBL/GenBank/DDBJ databases">
        <title>Hymenobacter sp.</title>
        <authorList>
            <person name="Kim M.K."/>
        </authorList>
    </citation>
    <scope>NUCLEOTIDE SEQUENCE [LARGE SCALE GENOMIC DNA]</scope>
    <source>
        <strain evidence="2">BT325</strain>
    </source>
</reference>
<accession>A0ABS0XZC4</accession>
<comment type="caution">
    <text evidence="1">The sequence shown here is derived from an EMBL/GenBank/DDBJ whole genome shotgun (WGS) entry which is preliminary data.</text>
</comment>
<dbReference type="RefSeq" id="WP_199048230.1">
    <property type="nucleotide sequence ID" value="NZ_JAELXT010000006.1"/>
</dbReference>
<evidence type="ECO:0000313" key="1">
    <source>
        <dbReference type="EMBL" id="MBJ6125406.1"/>
    </source>
</evidence>
<evidence type="ECO:0000313" key="2">
    <source>
        <dbReference type="Proteomes" id="UP000620670"/>
    </source>
</evidence>
<name>A0ABS0XZC4_9HYPH</name>
<keyword evidence="2" id="KW-1185">Reference proteome</keyword>
<proteinExistence type="predicted"/>
<protein>
    <submittedName>
        <fullName evidence="1">Uncharacterized protein</fullName>
    </submittedName>
</protein>
<dbReference type="Proteomes" id="UP000620670">
    <property type="component" value="Unassembled WGS sequence"/>
</dbReference>